<comment type="caution">
    <text evidence="1">The sequence shown here is derived from an EMBL/GenBank/DDBJ whole genome shotgun (WGS) entry which is preliminary data.</text>
</comment>
<dbReference type="EMBL" id="JARBJD010000211">
    <property type="protein sequence ID" value="KAK2947062.1"/>
    <property type="molecule type" value="Genomic_DNA"/>
</dbReference>
<dbReference type="Proteomes" id="UP001281761">
    <property type="component" value="Unassembled WGS sequence"/>
</dbReference>
<name>A0ABQ9X5R5_9EUKA</name>
<protein>
    <submittedName>
        <fullName evidence="1">Uncharacterized protein</fullName>
    </submittedName>
</protein>
<sequence>MTALDKTINPSPDSPCPDCDTFLNWSEERFGSEHEGAVVFRSLIATVKLQPALDDSLEEKAVKLLELMTPDNAETADEVRLALLHADIFPQLLTTFNQLSLSFSEGVDIHINIMKTIRESIWLATPDGLSQLGIEDRNEKQAVRETVLKQVIAPLEKYIWHVCVNRYSIVDGDEYCGFMRLLAMLLRLSSSFQPTMDFVLNMPVFLTIPSCLTFSANDRSIWSFLSLLVDIQQEYNATRGGMREMGKIFLRMLRMEGIEDVIDEKLRNDKNDLRGKLSVFSSIEWNNLLGMNVPKQL</sequence>
<accession>A0ABQ9X5R5</accession>
<keyword evidence="2" id="KW-1185">Reference proteome</keyword>
<evidence type="ECO:0000313" key="1">
    <source>
        <dbReference type="EMBL" id="KAK2947062.1"/>
    </source>
</evidence>
<reference evidence="1 2" key="1">
    <citation type="journal article" date="2022" name="bioRxiv">
        <title>Genomics of Preaxostyla Flagellates Illuminates Evolutionary Transitions and the Path Towards Mitochondrial Loss.</title>
        <authorList>
            <person name="Novak L.V.F."/>
            <person name="Treitli S.C."/>
            <person name="Pyrih J."/>
            <person name="Halakuc P."/>
            <person name="Pipaliya S.V."/>
            <person name="Vacek V."/>
            <person name="Brzon O."/>
            <person name="Soukal P."/>
            <person name="Eme L."/>
            <person name="Dacks J.B."/>
            <person name="Karnkowska A."/>
            <person name="Elias M."/>
            <person name="Hampl V."/>
        </authorList>
    </citation>
    <scope>NUCLEOTIDE SEQUENCE [LARGE SCALE GENOMIC DNA]</scope>
    <source>
        <strain evidence="1">NAU3</strain>
        <tissue evidence="1">Gut</tissue>
    </source>
</reference>
<gene>
    <name evidence="1" type="ORF">BLNAU_17985</name>
</gene>
<organism evidence="1 2">
    <name type="scientific">Blattamonas nauphoetae</name>
    <dbReference type="NCBI Taxonomy" id="2049346"/>
    <lineage>
        <taxon>Eukaryota</taxon>
        <taxon>Metamonada</taxon>
        <taxon>Preaxostyla</taxon>
        <taxon>Oxymonadida</taxon>
        <taxon>Blattamonas</taxon>
    </lineage>
</organism>
<evidence type="ECO:0000313" key="2">
    <source>
        <dbReference type="Proteomes" id="UP001281761"/>
    </source>
</evidence>
<proteinExistence type="predicted"/>